<organism evidence="1 2">
    <name type="scientific">Anguilla anguilla</name>
    <name type="common">European freshwater eel</name>
    <name type="synonym">Muraena anguilla</name>
    <dbReference type="NCBI Taxonomy" id="7936"/>
    <lineage>
        <taxon>Eukaryota</taxon>
        <taxon>Metazoa</taxon>
        <taxon>Chordata</taxon>
        <taxon>Craniata</taxon>
        <taxon>Vertebrata</taxon>
        <taxon>Euteleostomi</taxon>
        <taxon>Actinopterygii</taxon>
        <taxon>Neopterygii</taxon>
        <taxon>Teleostei</taxon>
        <taxon>Anguilliformes</taxon>
        <taxon>Anguillidae</taxon>
        <taxon>Anguilla</taxon>
    </lineage>
</organism>
<evidence type="ECO:0000313" key="1">
    <source>
        <dbReference type="EMBL" id="KAG5836276.1"/>
    </source>
</evidence>
<reference evidence="1" key="1">
    <citation type="submission" date="2021-01" db="EMBL/GenBank/DDBJ databases">
        <title>A chromosome-scale assembly of European eel, Anguilla anguilla.</title>
        <authorList>
            <person name="Henkel C."/>
            <person name="Jong-Raadsen S.A."/>
            <person name="Dufour S."/>
            <person name="Weltzien F.-A."/>
            <person name="Palstra A.P."/>
            <person name="Pelster B."/>
            <person name="Spaink H.P."/>
            <person name="Van Den Thillart G.E."/>
            <person name="Jansen H."/>
            <person name="Zahm M."/>
            <person name="Klopp C."/>
            <person name="Cedric C."/>
            <person name="Louis A."/>
            <person name="Berthelot C."/>
            <person name="Parey E."/>
            <person name="Roest Crollius H."/>
            <person name="Montfort J."/>
            <person name="Robinson-Rechavi M."/>
            <person name="Bucao C."/>
            <person name="Bouchez O."/>
            <person name="Gislard M."/>
            <person name="Lluch J."/>
            <person name="Milhes M."/>
            <person name="Lampietro C."/>
            <person name="Lopez Roques C."/>
            <person name="Donnadieu C."/>
            <person name="Braasch I."/>
            <person name="Desvignes T."/>
            <person name="Postlethwait J."/>
            <person name="Bobe J."/>
            <person name="Guiguen Y."/>
            <person name="Dirks R."/>
        </authorList>
    </citation>
    <scope>NUCLEOTIDE SEQUENCE</scope>
    <source>
        <strain evidence="1">Tag_6206</strain>
        <tissue evidence="1">Liver</tissue>
    </source>
</reference>
<comment type="caution">
    <text evidence="1">The sequence shown here is derived from an EMBL/GenBank/DDBJ whole genome shotgun (WGS) entry which is preliminary data.</text>
</comment>
<name>A0A9D3RN21_ANGAN</name>
<proteinExistence type="predicted"/>
<dbReference type="AlphaFoldDB" id="A0A9D3RN21"/>
<keyword evidence="2" id="KW-1185">Reference proteome</keyword>
<gene>
    <name evidence="1" type="ORF">ANANG_G00252880</name>
</gene>
<protein>
    <submittedName>
        <fullName evidence="1">Uncharacterized protein</fullName>
    </submittedName>
</protein>
<dbReference type="Proteomes" id="UP001044222">
    <property type="component" value="Chromosome 14"/>
</dbReference>
<sequence>MLRIFSWSFVKVNAGSSQAYYDTQLQSQELCGLFAFIYISADVLEKAQRCFSIQNVAYSAVEQGGVMIHFCDMLDILRCEEGRPLWCLKKLQQAIL</sequence>
<dbReference type="EMBL" id="JAFIRN010000014">
    <property type="protein sequence ID" value="KAG5836276.1"/>
    <property type="molecule type" value="Genomic_DNA"/>
</dbReference>
<evidence type="ECO:0000313" key="2">
    <source>
        <dbReference type="Proteomes" id="UP001044222"/>
    </source>
</evidence>
<accession>A0A9D3RN21</accession>